<dbReference type="Pfam" id="PF19683">
    <property type="entry name" value="DUF6185"/>
    <property type="match status" value="1"/>
</dbReference>
<dbReference type="EMBL" id="CP011497">
    <property type="protein sequence ID" value="AKJ10981.1"/>
    <property type="molecule type" value="Genomic_DNA"/>
</dbReference>
<feature type="transmembrane region" description="Helical" evidence="1">
    <location>
        <begin position="229"/>
        <end position="246"/>
    </location>
</feature>
<feature type="transmembrane region" description="Helical" evidence="1">
    <location>
        <begin position="548"/>
        <end position="568"/>
    </location>
</feature>
<feature type="transmembrane region" description="Helical" evidence="1">
    <location>
        <begin position="449"/>
        <end position="471"/>
    </location>
</feature>
<feature type="transmembrane region" description="Helical" evidence="1">
    <location>
        <begin position="403"/>
        <end position="428"/>
    </location>
</feature>
<feature type="transmembrane region" description="Helical" evidence="1">
    <location>
        <begin position="508"/>
        <end position="527"/>
    </location>
</feature>
<feature type="transmembrane region" description="Helical" evidence="1">
    <location>
        <begin position="314"/>
        <end position="332"/>
    </location>
</feature>
<keyword evidence="4" id="KW-1185">Reference proteome</keyword>
<feature type="transmembrane region" description="Helical" evidence="1">
    <location>
        <begin position="771"/>
        <end position="789"/>
    </location>
</feature>
<evidence type="ECO:0000313" key="3">
    <source>
        <dbReference type="EMBL" id="AKJ10981.1"/>
    </source>
</evidence>
<name>A0ABM5TJ33_9ACTN</name>
<feature type="transmembrane region" description="Helical" evidence="1">
    <location>
        <begin position="289"/>
        <end position="308"/>
    </location>
</feature>
<dbReference type="Proteomes" id="UP000035366">
    <property type="component" value="Chromosome"/>
</dbReference>
<feature type="chain" id="PRO_5045352631" description="Integral membrane protein" evidence="2">
    <location>
        <begin position="20"/>
        <end position="868"/>
    </location>
</feature>
<feature type="transmembrane region" description="Helical" evidence="1">
    <location>
        <begin position="362"/>
        <end position="383"/>
    </location>
</feature>
<sequence>MVMTRWWRLLSLILLLACASGCGTTETREESTDCSSGGLEGSIVKATLRLEQHERDVPQLTSDMSVEVPKRWRLARHLTFSENSPKYRQAMRCLLRGNETSSERNEWHQKDPTVMETGDRVKVHYVAFTWITTEKPVLVGPWEIAPNKDKWTILLNPPTLRTIPWKSIEADLGGLNFNDLSERASYSSENTLSWRDQLPETVRVEVDLSWRRTWAAVLSESRISTAGVVSWWVCASILLAVAALRTRRYDPAAVRGAARRAPRGAAAGGPGAQVVRTGAGRDLSLPRVLLEWAVLSVAVALSLLLLFPRDQESPRWHALLCIPAGLALIIVARPWSRGMSPAAPRTARHEPARLSVARRRQVRAVVATAGAVAAVGLLVVVAHDLFGLPESLAPRRATTVGRAGLVMLGLATMWLWLAAMSAWAWRFAREGGLLRARWTARWDRAPSKSVALVGCLLAAVAVALLACAWGVNERQWKRATWLVDRPPASYGTTVNRVLENFSFTDLKWAFSYSWVLTGIALLALLHFRNQSRRAHRRHRPERFSLGPSRPDLLLTISMFAFFVGLRAARFAGASALYGIWLPLDILSVYLVLAMGRRRSVLGELGGRFRALRLDTEGRRRELMEKAHEYRNVNHQMYLLEQGRGGGVTCAELEDQLRRLRGWLVAGCGRRNPPEQISVLDAALAWGPDGHWWSNAVRAARLAFCFGTLATVALVYYQARDLYTVDQTLYGPTGIPEAAADLILYQVAWAAAGFTLGALWRLLPGRRSQARACYLTAAYCIPVLLATLFIRITDTNPRQLILYTVLLLTVLTLTSTSMDMATFREERQYWPSRLALLLSIYQMRGLSGQIAWLLVQVGAVLAVWHNLRH</sequence>
<feature type="transmembrane region" description="Helical" evidence="1">
    <location>
        <begin position="801"/>
        <end position="822"/>
    </location>
</feature>
<feature type="transmembrane region" description="Helical" evidence="1">
    <location>
        <begin position="574"/>
        <end position="592"/>
    </location>
</feature>
<accession>A0ABM5TJ33</accession>
<evidence type="ECO:0008006" key="5">
    <source>
        <dbReference type="Google" id="ProtNLM"/>
    </source>
</evidence>
<feature type="transmembrane region" description="Helical" evidence="1">
    <location>
        <begin position="738"/>
        <end position="759"/>
    </location>
</feature>
<keyword evidence="2" id="KW-0732">Signal</keyword>
<proteinExistence type="predicted"/>
<keyword evidence="1" id="KW-1133">Transmembrane helix</keyword>
<dbReference type="InterPro" id="IPR046176">
    <property type="entry name" value="DUF6185"/>
</dbReference>
<organism evidence="3 4">
    <name type="scientific">Streptomyces incarnatus</name>
    <dbReference type="NCBI Taxonomy" id="665007"/>
    <lineage>
        <taxon>Bacteria</taxon>
        <taxon>Bacillati</taxon>
        <taxon>Actinomycetota</taxon>
        <taxon>Actinomycetes</taxon>
        <taxon>Kitasatosporales</taxon>
        <taxon>Streptomycetaceae</taxon>
        <taxon>Streptomyces</taxon>
    </lineage>
</organism>
<reference evidence="3 4" key="1">
    <citation type="journal article" date="2015" name="ISME J.">
        <title>Draft Genome Sequence of Streptomyces incarnatus NRRL8089, which Produces the Nucleoside Antibiotic Sinefungin.</title>
        <authorList>
            <person name="Oshima K."/>
            <person name="Hattori M."/>
            <person name="Shimizu H."/>
            <person name="Fukuda K."/>
            <person name="Nemoto M."/>
            <person name="Inagaki K."/>
            <person name="Tamura T."/>
        </authorList>
    </citation>
    <scope>NUCLEOTIDE SEQUENCE [LARGE SCALE GENOMIC DNA]</scope>
    <source>
        <strain evidence="3 4">NRRL 8089</strain>
    </source>
</reference>
<evidence type="ECO:0000256" key="2">
    <source>
        <dbReference type="SAM" id="SignalP"/>
    </source>
</evidence>
<evidence type="ECO:0000313" key="4">
    <source>
        <dbReference type="Proteomes" id="UP000035366"/>
    </source>
</evidence>
<feature type="transmembrane region" description="Helical" evidence="1">
    <location>
        <begin position="698"/>
        <end position="718"/>
    </location>
</feature>
<keyword evidence="1" id="KW-0472">Membrane</keyword>
<feature type="signal peptide" evidence="2">
    <location>
        <begin position="1"/>
        <end position="19"/>
    </location>
</feature>
<gene>
    <name evidence="3" type="ORF">ABB07_13420</name>
</gene>
<keyword evidence="1" id="KW-0812">Transmembrane</keyword>
<evidence type="ECO:0000256" key="1">
    <source>
        <dbReference type="SAM" id="Phobius"/>
    </source>
</evidence>
<protein>
    <recommendedName>
        <fullName evidence="5">Integral membrane protein</fullName>
    </recommendedName>
</protein>